<dbReference type="AlphaFoldDB" id="A0A0C9UJD6"/>
<dbReference type="Proteomes" id="UP000054279">
    <property type="component" value="Unassembled WGS sequence"/>
</dbReference>
<gene>
    <name evidence="2" type="ORF">M422DRAFT_77099</name>
</gene>
<protein>
    <submittedName>
        <fullName evidence="2">Uncharacterized protein</fullName>
    </submittedName>
</protein>
<keyword evidence="1" id="KW-1133">Transmembrane helix</keyword>
<sequence length="182" mass="20486">MVQAKEGKLVGPSVPFHIWKTSRTKTPLPSLVVSFAILHEVTAIVPLVSIFFAAKTFGLGEKAVQYVRRENIDGKEPNWMQKKSEEWLNEGEEWTGRIGRRYGIFGYPKTLKGSVVQEKEHQQTDIVHNIAGDVANAVLAYGATKALVPVRIGLSMYLAPAFSRRILDPIRKRIMNSWRKSP</sequence>
<dbReference type="Pfam" id="PF10306">
    <property type="entry name" value="FLILHELTA"/>
    <property type="match status" value="1"/>
</dbReference>
<reference evidence="2 3" key="1">
    <citation type="submission" date="2014-06" db="EMBL/GenBank/DDBJ databases">
        <title>Evolutionary Origins and Diversification of the Mycorrhizal Mutualists.</title>
        <authorList>
            <consortium name="DOE Joint Genome Institute"/>
            <consortium name="Mycorrhizal Genomics Consortium"/>
            <person name="Kohler A."/>
            <person name="Kuo A."/>
            <person name="Nagy L.G."/>
            <person name="Floudas D."/>
            <person name="Copeland A."/>
            <person name="Barry K.W."/>
            <person name="Cichocki N."/>
            <person name="Veneault-Fourrey C."/>
            <person name="LaButti K."/>
            <person name="Lindquist E.A."/>
            <person name="Lipzen A."/>
            <person name="Lundell T."/>
            <person name="Morin E."/>
            <person name="Murat C."/>
            <person name="Riley R."/>
            <person name="Ohm R."/>
            <person name="Sun H."/>
            <person name="Tunlid A."/>
            <person name="Henrissat B."/>
            <person name="Grigoriev I.V."/>
            <person name="Hibbett D.S."/>
            <person name="Martin F."/>
        </authorList>
    </citation>
    <scope>NUCLEOTIDE SEQUENCE [LARGE SCALE GENOMIC DNA]</scope>
    <source>
        <strain evidence="2 3">SS14</strain>
    </source>
</reference>
<dbReference type="GO" id="GO:0005739">
    <property type="term" value="C:mitochondrion"/>
    <property type="evidence" value="ECO:0007669"/>
    <property type="project" value="TreeGrafter"/>
</dbReference>
<evidence type="ECO:0000313" key="3">
    <source>
        <dbReference type="Proteomes" id="UP000054279"/>
    </source>
</evidence>
<keyword evidence="1" id="KW-0472">Membrane</keyword>
<organism evidence="2 3">
    <name type="scientific">Sphaerobolus stellatus (strain SS14)</name>
    <dbReference type="NCBI Taxonomy" id="990650"/>
    <lineage>
        <taxon>Eukaryota</taxon>
        <taxon>Fungi</taxon>
        <taxon>Dikarya</taxon>
        <taxon>Basidiomycota</taxon>
        <taxon>Agaricomycotina</taxon>
        <taxon>Agaricomycetes</taxon>
        <taxon>Phallomycetidae</taxon>
        <taxon>Geastrales</taxon>
        <taxon>Sphaerobolaceae</taxon>
        <taxon>Sphaerobolus</taxon>
    </lineage>
</organism>
<dbReference type="InterPro" id="IPR018811">
    <property type="entry name" value="MRX11"/>
</dbReference>
<accession>A0A0C9UJD6</accession>
<keyword evidence="3" id="KW-1185">Reference proteome</keyword>
<feature type="transmembrane region" description="Helical" evidence="1">
    <location>
        <begin position="31"/>
        <end position="54"/>
    </location>
</feature>
<dbReference type="EMBL" id="KN837419">
    <property type="protein sequence ID" value="KIJ25350.1"/>
    <property type="molecule type" value="Genomic_DNA"/>
</dbReference>
<dbReference type="PANTHER" id="PTHR28002:SF1">
    <property type="entry name" value="MIOREX COMPLEX COMPONENT 11"/>
    <property type="match status" value="1"/>
</dbReference>
<keyword evidence="1" id="KW-0812">Transmembrane</keyword>
<dbReference type="PANTHER" id="PTHR28002">
    <property type="entry name" value="MIOREX COMPLEX COMPONENT 11"/>
    <property type="match status" value="1"/>
</dbReference>
<dbReference type="HOGENOM" id="CLU_106792_0_0_1"/>
<dbReference type="OrthoDB" id="5580261at2759"/>
<evidence type="ECO:0000256" key="1">
    <source>
        <dbReference type="SAM" id="Phobius"/>
    </source>
</evidence>
<evidence type="ECO:0000313" key="2">
    <source>
        <dbReference type="EMBL" id="KIJ25350.1"/>
    </source>
</evidence>
<proteinExistence type="predicted"/>
<name>A0A0C9UJD6_SPHS4</name>